<dbReference type="GO" id="GO:0005840">
    <property type="term" value="C:ribosome"/>
    <property type="evidence" value="ECO:0007669"/>
    <property type="project" value="UniProtKB-KW"/>
</dbReference>
<proteinExistence type="predicted"/>
<dbReference type="AlphaFoldDB" id="A0A4R2LHR2"/>
<dbReference type="InterPro" id="IPR008991">
    <property type="entry name" value="Translation_prot_SH3-like_sf"/>
</dbReference>
<comment type="caution">
    <text evidence="3">The sequence shown here is derived from an EMBL/GenBank/DDBJ whole genome shotgun (WGS) entry which is preliminary data.</text>
</comment>
<keyword evidence="1" id="KW-0689">Ribosomal protein</keyword>
<evidence type="ECO:0000256" key="2">
    <source>
        <dbReference type="ARBA" id="ARBA00023274"/>
    </source>
</evidence>
<organism evidence="3 4">
    <name type="scientific">Frisingicoccus caecimuris</name>
    <dbReference type="NCBI Taxonomy" id="1796636"/>
    <lineage>
        <taxon>Bacteria</taxon>
        <taxon>Bacillati</taxon>
        <taxon>Bacillota</taxon>
        <taxon>Clostridia</taxon>
        <taxon>Lachnospirales</taxon>
        <taxon>Lachnospiraceae</taxon>
        <taxon>Frisingicoccus</taxon>
    </lineage>
</organism>
<dbReference type="GO" id="GO:1990904">
    <property type="term" value="C:ribonucleoprotein complex"/>
    <property type="evidence" value="ECO:0007669"/>
    <property type="project" value="UniProtKB-KW"/>
</dbReference>
<keyword evidence="2" id="KW-0687">Ribonucleoprotein</keyword>
<dbReference type="OrthoDB" id="1683515at2"/>
<evidence type="ECO:0000313" key="3">
    <source>
        <dbReference type="EMBL" id="TCO84515.1"/>
    </source>
</evidence>
<dbReference type="InterPro" id="IPR041985">
    <property type="entry name" value="Ribosomal_eL14_KOW"/>
</dbReference>
<accession>A0A4R2LHR2</accession>
<dbReference type="RefSeq" id="WP_132091799.1">
    <property type="nucleotide sequence ID" value="NZ_JANKAQ010000006.1"/>
</dbReference>
<dbReference type="Gene3D" id="2.30.30.30">
    <property type="match status" value="1"/>
</dbReference>
<dbReference type="SUPFAM" id="SSF50104">
    <property type="entry name" value="Translation proteins SH3-like domain"/>
    <property type="match status" value="1"/>
</dbReference>
<sequence>MAKKRDVNRFRAGQMALSVAGHDRGKLYVILEIQDETVLLVDGIRKTVEKPKKKNIRHIRRMNYIDPEIDARLNGECPLNNEDILKAIQLFEAKCKVIGG</sequence>
<evidence type="ECO:0000256" key="1">
    <source>
        <dbReference type="ARBA" id="ARBA00022980"/>
    </source>
</evidence>
<keyword evidence="4" id="KW-1185">Reference proteome</keyword>
<gene>
    <name evidence="3" type="ORF">EV212_107117</name>
</gene>
<dbReference type="CDD" id="cd06088">
    <property type="entry name" value="KOW_RPL14"/>
    <property type="match status" value="1"/>
</dbReference>
<dbReference type="InterPro" id="IPR014722">
    <property type="entry name" value="Rib_uL2_dom2"/>
</dbReference>
<reference evidence="3 4" key="1">
    <citation type="submission" date="2019-03" db="EMBL/GenBank/DDBJ databases">
        <title>Genomic Encyclopedia of Type Strains, Phase IV (KMG-IV): sequencing the most valuable type-strain genomes for metagenomic binning, comparative biology and taxonomic classification.</title>
        <authorList>
            <person name="Goeker M."/>
        </authorList>
    </citation>
    <scope>NUCLEOTIDE SEQUENCE [LARGE SCALE GENOMIC DNA]</scope>
    <source>
        <strain evidence="3 4">DSM 28559</strain>
    </source>
</reference>
<dbReference type="EMBL" id="SLXA01000007">
    <property type="protein sequence ID" value="TCO84515.1"/>
    <property type="molecule type" value="Genomic_DNA"/>
</dbReference>
<protein>
    <recommendedName>
        <fullName evidence="5">Ribosomal protein L14E/L6E/L27E</fullName>
    </recommendedName>
</protein>
<evidence type="ECO:0008006" key="5">
    <source>
        <dbReference type="Google" id="ProtNLM"/>
    </source>
</evidence>
<name>A0A4R2LHR2_9FIRM</name>
<evidence type="ECO:0000313" key="4">
    <source>
        <dbReference type="Proteomes" id="UP000295711"/>
    </source>
</evidence>
<dbReference type="Proteomes" id="UP000295711">
    <property type="component" value="Unassembled WGS sequence"/>
</dbReference>